<feature type="region of interest" description="Disordered" evidence="3">
    <location>
        <begin position="200"/>
        <end position="219"/>
    </location>
</feature>
<dbReference type="InterPro" id="IPR011760">
    <property type="entry name" value="PsdUridine_synth_TruD_insert"/>
</dbReference>
<dbReference type="PANTHER" id="PTHR13326:SF21">
    <property type="entry name" value="PSEUDOURIDYLATE SYNTHASE PUS7L"/>
    <property type="match status" value="1"/>
</dbReference>
<protein>
    <submittedName>
        <fullName evidence="4">Uncharacterized protein</fullName>
    </submittedName>
</protein>
<dbReference type="Gene3D" id="3.30.2350.20">
    <property type="entry name" value="TruD, catalytic domain"/>
    <property type="match status" value="2"/>
</dbReference>
<dbReference type="GO" id="GO:0009982">
    <property type="term" value="F:pseudouridine synthase activity"/>
    <property type="evidence" value="ECO:0007669"/>
    <property type="project" value="InterPro"/>
</dbReference>
<comment type="caution">
    <text evidence="4">The sequence shown here is derived from an EMBL/GenBank/DDBJ whole genome shotgun (WGS) entry which is preliminary data.</text>
</comment>
<dbReference type="GO" id="GO:0005634">
    <property type="term" value="C:nucleus"/>
    <property type="evidence" value="ECO:0007669"/>
    <property type="project" value="TreeGrafter"/>
</dbReference>
<dbReference type="PANTHER" id="PTHR13326">
    <property type="entry name" value="TRNA PSEUDOURIDINE SYNTHASE D"/>
    <property type="match status" value="1"/>
</dbReference>
<dbReference type="Proteomes" id="UP000760494">
    <property type="component" value="Unassembled WGS sequence"/>
</dbReference>
<accession>A0A2H3RT00</accession>
<dbReference type="GO" id="GO:0001522">
    <property type="term" value="P:pseudouridine synthesis"/>
    <property type="evidence" value="ECO:0007669"/>
    <property type="project" value="InterPro"/>
</dbReference>
<dbReference type="Pfam" id="PF01142">
    <property type="entry name" value="TruD"/>
    <property type="match status" value="1"/>
</dbReference>
<feature type="region of interest" description="Disordered" evidence="3">
    <location>
        <begin position="79"/>
        <end position="119"/>
    </location>
</feature>
<evidence type="ECO:0000313" key="4">
    <source>
        <dbReference type="EMBL" id="VTT60029.1"/>
    </source>
</evidence>
<evidence type="ECO:0000256" key="1">
    <source>
        <dbReference type="ARBA" id="ARBA00007953"/>
    </source>
</evidence>
<proteinExistence type="inferred from homology"/>
<dbReference type="PIRSF" id="PIRSF037016">
    <property type="entry name" value="Pseudouridin_synth_euk_prd"/>
    <property type="match status" value="1"/>
</dbReference>
<feature type="compositionally biased region" description="Basic and acidic residues" evidence="3">
    <location>
        <begin position="85"/>
        <end position="95"/>
    </location>
</feature>
<dbReference type="GO" id="GO:0003723">
    <property type="term" value="F:RNA binding"/>
    <property type="evidence" value="ECO:0007669"/>
    <property type="project" value="InterPro"/>
</dbReference>
<evidence type="ECO:0000256" key="3">
    <source>
        <dbReference type="SAM" id="MobiDB-lite"/>
    </source>
</evidence>
<feature type="compositionally biased region" description="Low complexity" evidence="3">
    <location>
        <begin position="692"/>
        <end position="702"/>
    </location>
</feature>
<dbReference type="OrthoDB" id="447290at2759"/>
<evidence type="ECO:0000256" key="2">
    <source>
        <dbReference type="ARBA" id="ARBA00023235"/>
    </source>
</evidence>
<dbReference type="InterPro" id="IPR020103">
    <property type="entry name" value="PsdUridine_synth_cat_dom_sf"/>
</dbReference>
<dbReference type="SMR" id="A0A2H3RT00"/>
<organism evidence="4 5">
    <name type="scientific">Fusarium fujikuroi</name>
    <name type="common">Bakanae and foot rot disease fungus</name>
    <name type="synonym">Gibberella fujikuroi</name>
    <dbReference type="NCBI Taxonomy" id="5127"/>
    <lineage>
        <taxon>Eukaryota</taxon>
        <taxon>Fungi</taxon>
        <taxon>Dikarya</taxon>
        <taxon>Ascomycota</taxon>
        <taxon>Pezizomycotina</taxon>
        <taxon>Sordariomycetes</taxon>
        <taxon>Hypocreomycetidae</taxon>
        <taxon>Hypocreales</taxon>
        <taxon>Nectriaceae</taxon>
        <taxon>Fusarium</taxon>
        <taxon>Fusarium fujikuroi species complex</taxon>
    </lineage>
</organism>
<keyword evidence="2" id="KW-0413">Isomerase</keyword>
<sequence>MAEQSHHAVRGTASYTRSIGISQRVTPLATPWTGEMRTRFSDFQVNEIKEDGTVLHLQQVGLSDEEAPAVVVNKEFNGESTAQETKTDEPAKDSLKQPSSETAMRPESAPQPEAVNDVSPEDATILEGLTDQRFSQELIGVYRSGHGADHEKRKSVTSEPMDDRAKRGQVHQEIRRIFKSRIDTNTTDEGAIVATLIPPRKANSKKRGRGGRGGGREEKPAGEYLHFTLFKENRDTMDAVNQIARFLKVKPQVIGYAGTKDRRASTVQQCSVRYMRPRNLAGINGRIWGVSTGDYDYKDKPIYLGQLLGNEFVIAIKSCQIVGESNDQPIAQRVEVLKKNVDQALSHMNEHGWINYFGHQRFGTHEVGTHQIGQLILGDKYEEAVMSLLHYDVKIAQRAEAGDIPDEPSKRDEYLRNQACMLFLTDKDVDRAIKLMPRRFSAENSIFRHLNRQGAQSRRDFIGSLVHITRGLRSMYLHAYQSYIWNHAASRRWELHGENVIAGDLIIAPTESVPLVSGQDQDGDDIINPVEDDEDAPVRARPLTAEEAASGNYTIFDIVLPTPGYDVVYPENDIGEFYKDFMGRDENGNLDPYKMRRMRREFSLPGRYRKIMNRFLATPSAEVRAYSDDAEQMHPTDLDNIKASKGPSRKRSHEEVDSGSTVKKTKVENGTPASTEVEMTYAQAETSDDGSAPEAAPASQEPTKVAVVVKFQLGRSAYATIALRELMGDPTEDTETRDT</sequence>
<dbReference type="EMBL" id="CABFJX010000036">
    <property type="protein sequence ID" value="VTT60029.1"/>
    <property type="molecule type" value="Genomic_DNA"/>
</dbReference>
<dbReference type="SUPFAM" id="SSF55120">
    <property type="entry name" value="Pseudouridine synthase"/>
    <property type="match status" value="1"/>
</dbReference>
<dbReference type="AlphaFoldDB" id="A0A2H3RT00"/>
<feature type="compositionally biased region" description="Basic and acidic residues" evidence="3">
    <location>
        <begin position="629"/>
        <end position="642"/>
    </location>
</feature>
<dbReference type="PROSITE" id="PS50984">
    <property type="entry name" value="TRUD"/>
    <property type="match status" value="1"/>
</dbReference>
<dbReference type="CDD" id="cd02576">
    <property type="entry name" value="PseudoU_synth_ScPUS7"/>
    <property type="match status" value="1"/>
</dbReference>
<gene>
    <name evidence="4" type="ORF">C2S_14258</name>
</gene>
<dbReference type="NCBIfam" id="TIGR00094">
    <property type="entry name" value="tRNA_TruD_broad"/>
    <property type="match status" value="1"/>
</dbReference>
<feature type="region of interest" description="Disordered" evidence="3">
    <location>
        <begin position="143"/>
        <end position="171"/>
    </location>
</feature>
<dbReference type="InterPro" id="IPR042214">
    <property type="entry name" value="TruD_catalytic"/>
</dbReference>
<comment type="similarity">
    <text evidence="1">Belongs to the pseudouridine synthase TruD family.</text>
</comment>
<feature type="compositionally biased region" description="Basic and acidic residues" evidence="3">
    <location>
        <begin position="146"/>
        <end position="171"/>
    </location>
</feature>
<reference evidence="4" key="1">
    <citation type="submission" date="2019-05" db="EMBL/GenBank/DDBJ databases">
        <authorList>
            <person name="Piombo E."/>
        </authorList>
    </citation>
    <scope>NUCLEOTIDE SEQUENCE</scope>
    <source>
        <strain evidence="4">C2S</strain>
    </source>
</reference>
<name>A0A2H3RT00_FUSFU</name>
<feature type="region of interest" description="Disordered" evidence="3">
    <location>
        <begin position="629"/>
        <end position="703"/>
    </location>
</feature>
<dbReference type="InterPro" id="IPR001656">
    <property type="entry name" value="PsdUridine_synth_TruD"/>
</dbReference>
<evidence type="ECO:0000313" key="5">
    <source>
        <dbReference type="Proteomes" id="UP000760494"/>
    </source>
</evidence>